<keyword evidence="3" id="KW-0238">DNA-binding</keyword>
<dbReference type="EMBL" id="SGWX01000001">
    <property type="protein sequence ID" value="RZS60946.1"/>
    <property type="molecule type" value="Genomic_DNA"/>
</dbReference>
<dbReference type="InterPro" id="IPR046335">
    <property type="entry name" value="LacI/GalR-like_sensor"/>
</dbReference>
<feature type="domain" description="HTH lacI-type" evidence="5">
    <location>
        <begin position="2"/>
        <end position="56"/>
    </location>
</feature>
<dbReference type="PROSITE" id="PS00356">
    <property type="entry name" value="HTH_LACI_1"/>
    <property type="match status" value="1"/>
</dbReference>
<reference evidence="6 7" key="1">
    <citation type="submission" date="2019-02" db="EMBL/GenBank/DDBJ databases">
        <title>Sequencing the genomes of 1000 actinobacteria strains.</title>
        <authorList>
            <person name="Klenk H.-P."/>
        </authorList>
    </citation>
    <scope>NUCLEOTIDE SEQUENCE [LARGE SCALE GENOMIC DNA]</scope>
    <source>
        <strain evidence="6 7">DSM 16932</strain>
    </source>
</reference>
<accession>A0A4Q7LZS3</accession>
<evidence type="ECO:0000256" key="4">
    <source>
        <dbReference type="ARBA" id="ARBA00023163"/>
    </source>
</evidence>
<keyword evidence="1" id="KW-0678">Repressor</keyword>
<proteinExistence type="predicted"/>
<dbReference type="InterPro" id="IPR028082">
    <property type="entry name" value="Peripla_BP_I"/>
</dbReference>
<gene>
    <name evidence="6" type="ORF">EV386_1227</name>
</gene>
<dbReference type="Gene3D" id="1.10.260.40">
    <property type="entry name" value="lambda repressor-like DNA-binding domains"/>
    <property type="match status" value="1"/>
</dbReference>
<dbReference type="CDD" id="cd01392">
    <property type="entry name" value="HTH_LacI"/>
    <property type="match status" value="1"/>
</dbReference>
<sequence>MARMDDVARLAGVSVSTVSHVLNATRAVAPQTRTRVEEAVERLAYRRNDLARSLALRKTRTVGIAIAALSNPYFGELVSALNEALEAQGYTALLGDTGDDPDREVATVERMLDQRVAGLILATAASSGEPVASRVLDQSVPLVLVDRHIDARCDQVVPLNREPVEELVGHLADLGHTRIAAVAGAAGLDTTTERLDGYLATVAARGLDDDPALILRGRSRAQDAEAAARAAFAGPHRPTAVVVLNNAMTIGTLRALRGLGLTVPHDVALVCYDDFEWADLFQPRLTAVRQDLTTMARSAVGLLLSRICGDDRAPVVERITPQLRHRESCGCPAPD</sequence>
<dbReference type="PANTHER" id="PTHR30146">
    <property type="entry name" value="LACI-RELATED TRANSCRIPTIONAL REPRESSOR"/>
    <property type="match status" value="1"/>
</dbReference>
<dbReference type="GO" id="GO:0003700">
    <property type="term" value="F:DNA-binding transcription factor activity"/>
    <property type="evidence" value="ECO:0007669"/>
    <property type="project" value="TreeGrafter"/>
</dbReference>
<dbReference type="RefSeq" id="WP_130413262.1">
    <property type="nucleotide sequence ID" value="NZ_SGWX01000001.1"/>
</dbReference>
<dbReference type="Pfam" id="PF13377">
    <property type="entry name" value="Peripla_BP_3"/>
    <property type="match status" value="1"/>
</dbReference>
<dbReference type="OrthoDB" id="37081at2"/>
<dbReference type="Pfam" id="PF00356">
    <property type="entry name" value="LacI"/>
    <property type="match status" value="1"/>
</dbReference>
<dbReference type="SUPFAM" id="SSF53822">
    <property type="entry name" value="Periplasmic binding protein-like I"/>
    <property type="match status" value="1"/>
</dbReference>
<name>A0A4Q7LZS3_9MICO</name>
<organism evidence="6 7">
    <name type="scientific">Xylanimonas ulmi</name>
    <dbReference type="NCBI Taxonomy" id="228973"/>
    <lineage>
        <taxon>Bacteria</taxon>
        <taxon>Bacillati</taxon>
        <taxon>Actinomycetota</taxon>
        <taxon>Actinomycetes</taxon>
        <taxon>Micrococcales</taxon>
        <taxon>Promicromonosporaceae</taxon>
        <taxon>Xylanimonas</taxon>
    </lineage>
</organism>
<dbReference type="InterPro" id="IPR000843">
    <property type="entry name" value="HTH_LacI"/>
</dbReference>
<keyword evidence="4" id="KW-0804">Transcription</keyword>
<dbReference type="CDD" id="cd06267">
    <property type="entry name" value="PBP1_LacI_sugar_binding-like"/>
    <property type="match status" value="1"/>
</dbReference>
<dbReference type="SUPFAM" id="SSF47413">
    <property type="entry name" value="lambda repressor-like DNA-binding domains"/>
    <property type="match status" value="1"/>
</dbReference>
<evidence type="ECO:0000256" key="2">
    <source>
        <dbReference type="ARBA" id="ARBA00023015"/>
    </source>
</evidence>
<dbReference type="GO" id="GO:0000976">
    <property type="term" value="F:transcription cis-regulatory region binding"/>
    <property type="evidence" value="ECO:0007669"/>
    <property type="project" value="TreeGrafter"/>
</dbReference>
<comment type="caution">
    <text evidence="6">The sequence shown here is derived from an EMBL/GenBank/DDBJ whole genome shotgun (WGS) entry which is preliminary data.</text>
</comment>
<dbReference type="PROSITE" id="PS50932">
    <property type="entry name" value="HTH_LACI_2"/>
    <property type="match status" value="1"/>
</dbReference>
<keyword evidence="7" id="KW-1185">Reference proteome</keyword>
<dbReference type="InterPro" id="IPR010982">
    <property type="entry name" value="Lambda_DNA-bd_dom_sf"/>
</dbReference>
<dbReference type="PANTHER" id="PTHR30146:SF148">
    <property type="entry name" value="HTH-TYPE TRANSCRIPTIONAL REPRESSOR PURR-RELATED"/>
    <property type="match status" value="1"/>
</dbReference>
<evidence type="ECO:0000259" key="5">
    <source>
        <dbReference type="PROSITE" id="PS50932"/>
    </source>
</evidence>
<dbReference type="AlphaFoldDB" id="A0A4Q7LZS3"/>
<dbReference type="Proteomes" id="UP000293852">
    <property type="component" value="Unassembled WGS sequence"/>
</dbReference>
<evidence type="ECO:0000313" key="7">
    <source>
        <dbReference type="Proteomes" id="UP000293852"/>
    </source>
</evidence>
<evidence type="ECO:0000256" key="3">
    <source>
        <dbReference type="ARBA" id="ARBA00023125"/>
    </source>
</evidence>
<protein>
    <submittedName>
        <fullName evidence="6">LacI family transcriptional regulator</fullName>
    </submittedName>
</protein>
<dbReference type="Gene3D" id="3.40.50.2300">
    <property type="match status" value="2"/>
</dbReference>
<dbReference type="SMART" id="SM00354">
    <property type="entry name" value="HTH_LACI"/>
    <property type="match status" value="1"/>
</dbReference>
<evidence type="ECO:0000313" key="6">
    <source>
        <dbReference type="EMBL" id="RZS60946.1"/>
    </source>
</evidence>
<evidence type="ECO:0000256" key="1">
    <source>
        <dbReference type="ARBA" id="ARBA00022491"/>
    </source>
</evidence>
<keyword evidence="2" id="KW-0805">Transcription regulation</keyword>